<keyword evidence="2" id="KW-1185">Reference proteome</keyword>
<sequence length="94" mass="10718">MTLKKFLDEANRLIISQLDKPRIKKTRIQHLENYRAKLETLDEPAKTLALTFLDDMVAFAHAVNSGNSDEAERRAGEIKATLAEIDESVKTYRT</sequence>
<dbReference type="RefSeq" id="WP_078816577.1">
    <property type="nucleotide sequence ID" value="NZ_FUYJ01000001.1"/>
</dbReference>
<evidence type="ECO:0000313" key="1">
    <source>
        <dbReference type="EMBL" id="SKA88754.1"/>
    </source>
</evidence>
<organism evidence="1 2">
    <name type="scientific">Sporosarcina newyorkensis</name>
    <dbReference type="NCBI Taxonomy" id="759851"/>
    <lineage>
        <taxon>Bacteria</taxon>
        <taxon>Bacillati</taxon>
        <taxon>Bacillota</taxon>
        <taxon>Bacilli</taxon>
        <taxon>Bacillales</taxon>
        <taxon>Caryophanaceae</taxon>
        <taxon>Sporosarcina</taxon>
    </lineage>
</organism>
<protein>
    <submittedName>
        <fullName evidence="1">Uncharacterized protein</fullName>
    </submittedName>
</protein>
<dbReference type="EMBL" id="FUYJ01000001">
    <property type="protein sequence ID" value="SKA88754.1"/>
    <property type="molecule type" value="Genomic_DNA"/>
</dbReference>
<name>A0A1T4XGV1_9BACL</name>
<evidence type="ECO:0000313" key="2">
    <source>
        <dbReference type="Proteomes" id="UP000190042"/>
    </source>
</evidence>
<reference evidence="2" key="1">
    <citation type="submission" date="2017-02" db="EMBL/GenBank/DDBJ databases">
        <authorList>
            <person name="Varghese N."/>
            <person name="Submissions S."/>
        </authorList>
    </citation>
    <scope>NUCLEOTIDE SEQUENCE [LARGE SCALE GENOMIC DNA]</scope>
    <source>
        <strain evidence="2">DSM 23966</strain>
    </source>
</reference>
<gene>
    <name evidence="1" type="ORF">SAMN04244570_0735</name>
</gene>
<dbReference type="AlphaFoldDB" id="A0A1T4XGV1"/>
<accession>A0A1T4XGV1</accession>
<proteinExistence type="predicted"/>
<dbReference type="Proteomes" id="UP000190042">
    <property type="component" value="Unassembled WGS sequence"/>
</dbReference>